<reference evidence="1" key="1">
    <citation type="journal article" date="2014" name="Front. Microbiol.">
        <title>High frequency of phylogenetically diverse reductive dehalogenase-homologous genes in deep subseafloor sedimentary metagenomes.</title>
        <authorList>
            <person name="Kawai M."/>
            <person name="Futagami T."/>
            <person name="Toyoda A."/>
            <person name="Takaki Y."/>
            <person name="Nishi S."/>
            <person name="Hori S."/>
            <person name="Arai W."/>
            <person name="Tsubouchi T."/>
            <person name="Morono Y."/>
            <person name="Uchiyama I."/>
            <person name="Ito T."/>
            <person name="Fujiyama A."/>
            <person name="Inagaki F."/>
            <person name="Takami H."/>
        </authorList>
    </citation>
    <scope>NUCLEOTIDE SEQUENCE</scope>
    <source>
        <strain evidence="1">Expedition CK06-06</strain>
    </source>
</reference>
<organism evidence="1">
    <name type="scientific">marine sediment metagenome</name>
    <dbReference type="NCBI Taxonomy" id="412755"/>
    <lineage>
        <taxon>unclassified sequences</taxon>
        <taxon>metagenomes</taxon>
        <taxon>ecological metagenomes</taxon>
    </lineage>
</organism>
<accession>X1M077</accession>
<proteinExistence type="predicted"/>
<name>X1M077_9ZZZZ</name>
<comment type="caution">
    <text evidence="1">The sequence shown here is derived from an EMBL/GenBank/DDBJ whole genome shotgun (WGS) entry which is preliminary data.</text>
</comment>
<evidence type="ECO:0000313" key="1">
    <source>
        <dbReference type="EMBL" id="GAI08075.1"/>
    </source>
</evidence>
<protein>
    <submittedName>
        <fullName evidence="1">Uncharacterized protein</fullName>
    </submittedName>
</protein>
<dbReference type="AlphaFoldDB" id="X1M077"/>
<sequence length="31" mass="3533">MSTKLFSGTITTRYGEPDKDIYQQVKGRIQA</sequence>
<dbReference type="EMBL" id="BARV01012797">
    <property type="protein sequence ID" value="GAI08075.1"/>
    <property type="molecule type" value="Genomic_DNA"/>
</dbReference>
<feature type="non-terminal residue" evidence="1">
    <location>
        <position position="31"/>
    </location>
</feature>
<gene>
    <name evidence="1" type="ORF">S06H3_23514</name>
</gene>